<feature type="chain" id="PRO_5020849100" description="DUF7944 domain-containing protein" evidence="1">
    <location>
        <begin position="31"/>
        <end position="138"/>
    </location>
</feature>
<reference evidence="3 4" key="1">
    <citation type="submission" date="2019-03" db="EMBL/GenBank/DDBJ databases">
        <title>Genomic analyses of the natural microbiome of Caenorhabditis elegans.</title>
        <authorList>
            <person name="Samuel B."/>
        </authorList>
    </citation>
    <scope>NUCLEOTIDE SEQUENCE [LARGE SCALE GENOMIC DNA]</scope>
    <source>
        <strain evidence="3 4">JUb89</strain>
    </source>
</reference>
<dbReference type="EMBL" id="SLVJ01000007">
    <property type="protein sequence ID" value="TCM67725.1"/>
    <property type="molecule type" value="Genomic_DNA"/>
</dbReference>
<gene>
    <name evidence="3" type="ORF">EC844_10719</name>
</gene>
<evidence type="ECO:0000313" key="3">
    <source>
        <dbReference type="EMBL" id="TCM67725.1"/>
    </source>
</evidence>
<organism evidence="3 4">
    <name type="scientific">Acinetobacter calcoaceticus</name>
    <dbReference type="NCBI Taxonomy" id="471"/>
    <lineage>
        <taxon>Bacteria</taxon>
        <taxon>Pseudomonadati</taxon>
        <taxon>Pseudomonadota</taxon>
        <taxon>Gammaproteobacteria</taxon>
        <taxon>Moraxellales</taxon>
        <taxon>Moraxellaceae</taxon>
        <taxon>Acinetobacter</taxon>
        <taxon>Acinetobacter calcoaceticus/baumannii complex</taxon>
    </lineage>
</organism>
<keyword evidence="4" id="KW-1185">Reference proteome</keyword>
<sequence length="138" mass="15113">MSKTLIQSKLSKILSLAVLCGSTLIAPAYAASEKAQSQNENIEVTQQQVTPEELAAIYVLSDICPTLLDKDAKFDAGLEQLLHDYMPGEKQPLAALKKLSKQSSFKPALKQAQEDAKKAGEKANRDICQDVVNYQAYK</sequence>
<protein>
    <recommendedName>
        <fullName evidence="2">DUF7944 domain-containing protein</fullName>
    </recommendedName>
</protein>
<accession>A0A4R1XZ55</accession>
<comment type="caution">
    <text evidence="3">The sequence shown here is derived from an EMBL/GenBank/DDBJ whole genome shotgun (WGS) entry which is preliminary data.</text>
</comment>
<keyword evidence="1" id="KW-0732">Signal</keyword>
<dbReference type="Proteomes" id="UP000294963">
    <property type="component" value="Unassembled WGS sequence"/>
</dbReference>
<dbReference type="Pfam" id="PF25642">
    <property type="entry name" value="DUF7944"/>
    <property type="match status" value="1"/>
</dbReference>
<evidence type="ECO:0000256" key="1">
    <source>
        <dbReference type="SAM" id="SignalP"/>
    </source>
</evidence>
<feature type="domain" description="DUF7944" evidence="2">
    <location>
        <begin position="50"/>
        <end position="131"/>
    </location>
</feature>
<feature type="signal peptide" evidence="1">
    <location>
        <begin position="1"/>
        <end position="30"/>
    </location>
</feature>
<evidence type="ECO:0000259" key="2">
    <source>
        <dbReference type="Pfam" id="PF25642"/>
    </source>
</evidence>
<name>A0A4R1XZ55_ACICA</name>
<dbReference type="InterPro" id="IPR057704">
    <property type="entry name" value="DUF7944"/>
</dbReference>
<dbReference type="AlphaFoldDB" id="A0A4R1XZ55"/>
<proteinExistence type="predicted"/>
<evidence type="ECO:0000313" key="4">
    <source>
        <dbReference type="Proteomes" id="UP000294963"/>
    </source>
</evidence>
<dbReference type="OrthoDB" id="6717434at2"/>
<dbReference type="NCBIfam" id="NF047330">
    <property type="entry name" value="MCR_0457_fam"/>
    <property type="match status" value="1"/>
</dbReference>